<sequence>MDPSTFIDPALTKPDRVVLDALLRDIEEFRNVDSNKEQAESPGVAGVNGRTHAAAAAVKPNDATATITKTQDSIDLLDSLNNPEDAHFEPTVFQSWDIASLNLPTLLDQWLLKPYIQWARGAVRKETDVVMVTHLLLYFTTSVPSAAMLFYNFTWLHGVLHLMMQGYYLGTYTLMMHQHIHMRGILAARYSLFDYLFPYLLDPLMGHTWNSYYYHHVKHHHVEGNGPNDLSSTLHYQRDEVYDFLCYFGRFFLLVWFDLPRYFLRRNKIGWAVKAGGWEMLDYLTMYGLARYVNLRATMFVLVLPFLIMRLGLMVGNWGQHAFVDEMEPDSDYRSSITLIDVVSNRFSYNDGYHTSHHLNPTRHWRDHPSAFLAQKNIYAREHALVFRNIDYFMITLRLLRKDYAYLARCLVPIGEQRAMGLEELEAMLRRKTRRFEGEDIRRGFGKGR</sequence>
<comment type="caution">
    <text evidence="3">The sequence shown here is derived from an EMBL/GenBank/DDBJ whole genome shotgun (WGS) entry which is preliminary data.</text>
</comment>
<organism evidence="3 4">
    <name type="scientific">Polytolypa hystricis (strain UAMH7299)</name>
    <dbReference type="NCBI Taxonomy" id="1447883"/>
    <lineage>
        <taxon>Eukaryota</taxon>
        <taxon>Fungi</taxon>
        <taxon>Dikarya</taxon>
        <taxon>Ascomycota</taxon>
        <taxon>Pezizomycotina</taxon>
        <taxon>Eurotiomycetes</taxon>
        <taxon>Eurotiomycetidae</taxon>
        <taxon>Onygenales</taxon>
        <taxon>Onygenales incertae sedis</taxon>
        <taxon>Polytolypa</taxon>
    </lineage>
</organism>
<keyword evidence="1" id="KW-1133">Transmembrane helix</keyword>
<proteinExistence type="predicted"/>
<feature type="transmembrane region" description="Helical" evidence="1">
    <location>
        <begin position="155"/>
        <end position="175"/>
    </location>
</feature>
<dbReference type="GO" id="GO:0006629">
    <property type="term" value="P:lipid metabolic process"/>
    <property type="evidence" value="ECO:0007669"/>
    <property type="project" value="InterPro"/>
</dbReference>
<dbReference type="Proteomes" id="UP000224634">
    <property type="component" value="Unassembled WGS sequence"/>
</dbReference>
<feature type="domain" description="Fatty acid desaturase" evidence="2">
    <location>
        <begin position="154"/>
        <end position="379"/>
    </location>
</feature>
<dbReference type="EMBL" id="PDNA01000010">
    <property type="protein sequence ID" value="PGH27022.1"/>
    <property type="molecule type" value="Genomic_DNA"/>
</dbReference>
<protein>
    <recommendedName>
        <fullName evidence="2">Fatty acid desaturase domain-containing protein</fullName>
    </recommendedName>
</protein>
<keyword evidence="1" id="KW-0812">Transmembrane</keyword>
<dbReference type="PANTHER" id="PTHR36459:SF1">
    <property type="entry name" value="FATTY ACID DESATURASE DOMAIN-CONTAINING PROTEIN-RELATED"/>
    <property type="match status" value="1"/>
</dbReference>
<name>A0A2B7Z1R6_POLH7</name>
<reference evidence="3 4" key="1">
    <citation type="submission" date="2017-10" db="EMBL/GenBank/DDBJ databases">
        <title>Comparative genomics in systemic dimorphic fungi from Ajellomycetaceae.</title>
        <authorList>
            <person name="Munoz J.F."/>
            <person name="Mcewen J.G."/>
            <person name="Clay O.K."/>
            <person name="Cuomo C.A."/>
        </authorList>
    </citation>
    <scope>NUCLEOTIDE SEQUENCE [LARGE SCALE GENOMIC DNA]</scope>
    <source>
        <strain evidence="3 4">UAMH7299</strain>
    </source>
</reference>
<keyword evidence="4" id="KW-1185">Reference proteome</keyword>
<evidence type="ECO:0000313" key="4">
    <source>
        <dbReference type="Proteomes" id="UP000224634"/>
    </source>
</evidence>
<dbReference type="AlphaFoldDB" id="A0A2B7Z1R6"/>
<evidence type="ECO:0000313" key="3">
    <source>
        <dbReference type="EMBL" id="PGH27022.1"/>
    </source>
</evidence>
<dbReference type="OrthoDB" id="1470350at2759"/>
<dbReference type="PANTHER" id="PTHR36459">
    <property type="entry name" value="ORF"/>
    <property type="match status" value="1"/>
</dbReference>
<feature type="transmembrane region" description="Helical" evidence="1">
    <location>
        <begin position="284"/>
        <end position="308"/>
    </location>
</feature>
<gene>
    <name evidence="3" type="ORF">AJ80_01207</name>
</gene>
<accession>A0A2B7Z1R6</accession>
<dbReference type="InterPro" id="IPR005804">
    <property type="entry name" value="FA_desaturase_dom"/>
</dbReference>
<dbReference type="Pfam" id="PF00487">
    <property type="entry name" value="FA_desaturase"/>
    <property type="match status" value="1"/>
</dbReference>
<evidence type="ECO:0000259" key="2">
    <source>
        <dbReference type="Pfam" id="PF00487"/>
    </source>
</evidence>
<dbReference type="STRING" id="1447883.A0A2B7Z1R6"/>
<evidence type="ECO:0000256" key="1">
    <source>
        <dbReference type="SAM" id="Phobius"/>
    </source>
</evidence>
<keyword evidence="1" id="KW-0472">Membrane</keyword>
<feature type="transmembrane region" description="Helical" evidence="1">
    <location>
        <begin position="129"/>
        <end position="149"/>
    </location>
</feature>